<protein>
    <submittedName>
        <fullName evidence="1">Uncharacterized protein</fullName>
    </submittedName>
</protein>
<sequence length="39" mass="4668">MGIDARCYSQFCRQEQMPELRLFQTASEQLLCRLKTEPF</sequence>
<organism evidence="1">
    <name type="scientific">Neisseria meningitidis alpha522</name>
    <dbReference type="NCBI Taxonomy" id="996307"/>
    <lineage>
        <taxon>Bacteria</taxon>
        <taxon>Pseudomonadati</taxon>
        <taxon>Pseudomonadota</taxon>
        <taxon>Betaproteobacteria</taxon>
        <taxon>Neisseriales</taxon>
        <taxon>Neisseriaceae</taxon>
        <taxon>Neisseria</taxon>
    </lineage>
</organism>
<name>I4E7N4_NEIME</name>
<accession>I4E7N4</accession>
<dbReference type="EMBL" id="FR845715">
    <property type="protein sequence ID" value="CCA45352.1"/>
    <property type="molecule type" value="Genomic_DNA"/>
</dbReference>
<gene>
    <name evidence="1" type="ORF">NMALPHA522_1811</name>
</gene>
<reference evidence="1" key="1">
    <citation type="submission" date="2011-03" db="EMBL/GenBank/DDBJ databases">
        <title>Draft genome of Neisseria meningitidis strain alpha522.</title>
        <authorList>
            <person name="Schoen C."/>
            <person name="Blom J."/>
        </authorList>
    </citation>
    <scope>NUCLEOTIDE SEQUENCE</scope>
    <source>
        <strain evidence="1">Alpha522</strain>
    </source>
</reference>
<proteinExistence type="predicted"/>
<evidence type="ECO:0000313" key="1">
    <source>
        <dbReference type="EMBL" id="CCA45352.1"/>
    </source>
</evidence>
<dbReference type="AlphaFoldDB" id="I4E7N4"/>